<dbReference type="PANTHER" id="PTHR24373">
    <property type="entry name" value="SLIT RELATED LEUCINE-RICH REPEAT NEURONAL PROTEIN"/>
    <property type="match status" value="1"/>
</dbReference>
<evidence type="ECO:0000313" key="6">
    <source>
        <dbReference type="Proteomes" id="UP001153620"/>
    </source>
</evidence>
<dbReference type="Pfam" id="PF13855">
    <property type="entry name" value="LRR_8"/>
    <property type="match status" value="2"/>
</dbReference>
<evidence type="ECO:0000256" key="1">
    <source>
        <dbReference type="ARBA" id="ARBA00022614"/>
    </source>
</evidence>
<evidence type="ECO:0000256" key="3">
    <source>
        <dbReference type="ARBA" id="ARBA00022737"/>
    </source>
</evidence>
<dbReference type="InterPro" id="IPR001611">
    <property type="entry name" value="Leu-rich_rpt"/>
</dbReference>
<proteinExistence type="predicted"/>
<dbReference type="SUPFAM" id="SSF52058">
    <property type="entry name" value="L domain-like"/>
    <property type="match status" value="1"/>
</dbReference>
<organism evidence="5 6">
    <name type="scientific">Chironomus riparius</name>
    <dbReference type="NCBI Taxonomy" id="315576"/>
    <lineage>
        <taxon>Eukaryota</taxon>
        <taxon>Metazoa</taxon>
        <taxon>Ecdysozoa</taxon>
        <taxon>Arthropoda</taxon>
        <taxon>Hexapoda</taxon>
        <taxon>Insecta</taxon>
        <taxon>Pterygota</taxon>
        <taxon>Neoptera</taxon>
        <taxon>Endopterygota</taxon>
        <taxon>Diptera</taxon>
        <taxon>Nematocera</taxon>
        <taxon>Chironomoidea</taxon>
        <taxon>Chironomidae</taxon>
        <taxon>Chironominae</taxon>
        <taxon>Chironomus</taxon>
    </lineage>
</organism>
<keyword evidence="1" id="KW-0433">Leucine-rich repeat</keyword>
<dbReference type="GO" id="GO:0031012">
    <property type="term" value="C:extracellular matrix"/>
    <property type="evidence" value="ECO:0007669"/>
    <property type="project" value="TreeGrafter"/>
</dbReference>
<dbReference type="EMBL" id="OU895877">
    <property type="protein sequence ID" value="CAG9798479.1"/>
    <property type="molecule type" value="Genomic_DNA"/>
</dbReference>
<evidence type="ECO:0000313" key="5">
    <source>
        <dbReference type="EMBL" id="CAG9798479.1"/>
    </source>
</evidence>
<dbReference type="OrthoDB" id="72369at2759"/>
<sequence>MNAKFLLIFLSSACCVYGQNEAAICTKFWNNSYYGYTCDLTIINPNGLNNFNEISGQHLNGKSNEDVFYIYSYNSGANSTNIPSVICQQFPNLDRIQIQRFGIRAVDDYSFSNCKKIQYIYINENYISQIHENSFQNNPDLLRLSLQYNQIAVLPEKLFINLNKLQMLDLGQNRISTLPTTAFNTLISLDFLLLNNNLLTNLPANVFNALKNMTMIYLDSNKLDVIHAFPFGVLPKLKTANLHSNKIYAIDEKFIDNTSINLINMPGNICADKRIEDLTTRYVLRRELKQCFDNYKITFG</sequence>
<reference evidence="5" key="2">
    <citation type="submission" date="2022-10" db="EMBL/GenBank/DDBJ databases">
        <authorList>
            <consortium name="ENA_rothamsted_submissions"/>
            <consortium name="culmorum"/>
            <person name="King R."/>
        </authorList>
    </citation>
    <scope>NUCLEOTIDE SEQUENCE</scope>
</reference>
<dbReference type="SMART" id="SM00369">
    <property type="entry name" value="LRR_TYP"/>
    <property type="match status" value="6"/>
</dbReference>
<dbReference type="InterPro" id="IPR032675">
    <property type="entry name" value="LRR_dom_sf"/>
</dbReference>
<dbReference type="PANTHER" id="PTHR24373:SF398">
    <property type="entry name" value="LEUCINE-RICH REPEAT-CONTAINING G-PROTEIN COUPLED RECEPTOR 6"/>
    <property type="match status" value="1"/>
</dbReference>
<feature type="chain" id="PRO_5040344272" evidence="4">
    <location>
        <begin position="19"/>
        <end position="300"/>
    </location>
</feature>
<dbReference type="GO" id="GO:0005615">
    <property type="term" value="C:extracellular space"/>
    <property type="evidence" value="ECO:0007669"/>
    <property type="project" value="TreeGrafter"/>
</dbReference>
<evidence type="ECO:0000256" key="4">
    <source>
        <dbReference type="SAM" id="SignalP"/>
    </source>
</evidence>
<dbReference type="AlphaFoldDB" id="A0A9N9RKS0"/>
<protein>
    <submittedName>
        <fullName evidence="5">Uncharacterized protein</fullName>
    </submittedName>
</protein>
<accession>A0A9N9RKS0</accession>
<keyword evidence="6" id="KW-1185">Reference proteome</keyword>
<keyword evidence="3" id="KW-0677">Repeat</keyword>
<dbReference type="Proteomes" id="UP001153620">
    <property type="component" value="Chromosome 1"/>
</dbReference>
<keyword evidence="2 4" id="KW-0732">Signal</keyword>
<dbReference type="InterPro" id="IPR050328">
    <property type="entry name" value="Dev_Immune_Receptor"/>
</dbReference>
<evidence type="ECO:0000256" key="2">
    <source>
        <dbReference type="ARBA" id="ARBA00022729"/>
    </source>
</evidence>
<dbReference type="Gene3D" id="3.80.10.10">
    <property type="entry name" value="Ribonuclease Inhibitor"/>
    <property type="match status" value="2"/>
</dbReference>
<reference evidence="5" key="1">
    <citation type="submission" date="2022-01" db="EMBL/GenBank/DDBJ databases">
        <authorList>
            <person name="King R."/>
        </authorList>
    </citation>
    <scope>NUCLEOTIDE SEQUENCE</scope>
</reference>
<gene>
    <name evidence="5" type="ORF">CHIRRI_LOCUS1461</name>
</gene>
<name>A0A9N9RKS0_9DIPT</name>
<dbReference type="PROSITE" id="PS51450">
    <property type="entry name" value="LRR"/>
    <property type="match status" value="1"/>
</dbReference>
<dbReference type="InterPro" id="IPR003591">
    <property type="entry name" value="Leu-rich_rpt_typical-subtyp"/>
</dbReference>
<feature type="signal peptide" evidence="4">
    <location>
        <begin position="1"/>
        <end position="18"/>
    </location>
</feature>